<evidence type="ECO:0000313" key="3">
    <source>
        <dbReference type="Proteomes" id="UP000701801"/>
    </source>
</evidence>
<reference evidence="2" key="1">
    <citation type="submission" date="2021-07" db="EMBL/GenBank/DDBJ databases">
        <authorList>
            <person name="Durling M."/>
        </authorList>
    </citation>
    <scope>NUCLEOTIDE SEQUENCE</scope>
</reference>
<evidence type="ECO:0000259" key="1">
    <source>
        <dbReference type="Pfam" id="PF01975"/>
    </source>
</evidence>
<gene>
    <name evidence="2" type="ORF">HYALB_00013967</name>
</gene>
<dbReference type="InterPro" id="IPR002828">
    <property type="entry name" value="SurE-like_Pase/nucleotidase"/>
</dbReference>
<organism evidence="2 3">
    <name type="scientific">Hymenoscyphus albidus</name>
    <dbReference type="NCBI Taxonomy" id="595503"/>
    <lineage>
        <taxon>Eukaryota</taxon>
        <taxon>Fungi</taxon>
        <taxon>Dikarya</taxon>
        <taxon>Ascomycota</taxon>
        <taxon>Pezizomycotina</taxon>
        <taxon>Leotiomycetes</taxon>
        <taxon>Helotiales</taxon>
        <taxon>Helotiaceae</taxon>
        <taxon>Hymenoscyphus</taxon>
    </lineage>
</organism>
<dbReference type="OrthoDB" id="4018688at2759"/>
<dbReference type="InterPro" id="IPR036523">
    <property type="entry name" value="SurE-like_sf"/>
</dbReference>
<name>A0A9N9QBL4_9HELO</name>
<dbReference type="AlphaFoldDB" id="A0A9N9QBL4"/>
<feature type="domain" description="Survival protein SurE-like phosphatase/nucleotidase" evidence="1">
    <location>
        <begin position="25"/>
        <end position="118"/>
    </location>
</feature>
<dbReference type="GO" id="GO:0016787">
    <property type="term" value="F:hydrolase activity"/>
    <property type="evidence" value="ECO:0007669"/>
    <property type="project" value="InterPro"/>
</dbReference>
<comment type="caution">
    <text evidence="2">The sequence shown here is derived from an EMBL/GenBank/DDBJ whole genome shotgun (WGS) entry which is preliminary data.</text>
</comment>
<dbReference type="SUPFAM" id="SSF64167">
    <property type="entry name" value="SurE-like"/>
    <property type="match status" value="1"/>
</dbReference>
<dbReference type="Pfam" id="PF01975">
    <property type="entry name" value="SurE"/>
    <property type="match status" value="1"/>
</dbReference>
<keyword evidence="3" id="KW-1185">Reference proteome</keyword>
<dbReference type="EMBL" id="CAJVRM010000582">
    <property type="protein sequence ID" value="CAG8982229.1"/>
    <property type="molecule type" value="Genomic_DNA"/>
</dbReference>
<sequence>MRPSLFKKAIVASVVVSGAVNGFNILITNDDGFGTANIREMYKAIKAYGHQADIVASSSNQSGMGGIANYAGSKNLTADTEFGIVKAGAPSIGPDPNDSHIWYFNGTPSACVQISSSAVPTTVST</sequence>
<dbReference type="Gene3D" id="3.40.1210.10">
    <property type="entry name" value="Survival protein SurE-like phosphatase/nucleotidase"/>
    <property type="match status" value="1"/>
</dbReference>
<dbReference type="Proteomes" id="UP000701801">
    <property type="component" value="Unassembled WGS sequence"/>
</dbReference>
<accession>A0A9N9QBL4</accession>
<proteinExistence type="predicted"/>
<evidence type="ECO:0000313" key="2">
    <source>
        <dbReference type="EMBL" id="CAG8982229.1"/>
    </source>
</evidence>
<protein>
    <recommendedName>
        <fullName evidence="1">Survival protein SurE-like phosphatase/nucleotidase domain-containing protein</fullName>
    </recommendedName>
</protein>